<proteinExistence type="predicted"/>
<keyword evidence="3" id="KW-1185">Reference proteome</keyword>
<dbReference type="AlphaFoldDB" id="A0A212R0V4"/>
<evidence type="ECO:0000313" key="3">
    <source>
        <dbReference type="Proteomes" id="UP000198418"/>
    </source>
</evidence>
<sequence length="153" mass="16382">MKGFAVLFRSVFGPVLMIWVAAELAAFYAVARVIGLGGALIAGVLTTLFGFSLLRENANVALNRVRAAIQGTTPREGAVAEGLIGAFGALLLILPGFLSDLVGLVLTIPSVRDDLALKMRARPVRRGDPEITSIDLRPGEWRITDASSERRRP</sequence>
<reference evidence="3" key="1">
    <citation type="submission" date="2017-06" db="EMBL/GenBank/DDBJ databases">
        <authorList>
            <person name="Varghese N."/>
            <person name="Submissions S."/>
        </authorList>
    </citation>
    <scope>NUCLEOTIDE SEQUENCE [LARGE SCALE GENOMIC DNA]</scope>
    <source>
        <strain evidence="3">DSM 137</strain>
    </source>
</reference>
<dbReference type="Proteomes" id="UP000198418">
    <property type="component" value="Unassembled WGS sequence"/>
</dbReference>
<dbReference type="GO" id="GO:0016020">
    <property type="term" value="C:membrane"/>
    <property type="evidence" value="ECO:0007669"/>
    <property type="project" value="InterPro"/>
</dbReference>
<keyword evidence="1" id="KW-0472">Membrane</keyword>
<name>A0A212R0V4_RHOAC</name>
<accession>A0A212R0V4</accession>
<dbReference type="NCBIfam" id="NF008528">
    <property type="entry name" value="PRK11463.1-2"/>
    <property type="match status" value="1"/>
</dbReference>
<feature type="transmembrane region" description="Helical" evidence="1">
    <location>
        <begin position="33"/>
        <end position="54"/>
    </location>
</feature>
<dbReference type="PANTHER" id="PTHR35335:SF1">
    <property type="entry name" value="UPF0716 PROTEIN FXSA"/>
    <property type="match status" value="1"/>
</dbReference>
<keyword evidence="1" id="KW-1133">Transmembrane helix</keyword>
<organism evidence="2 3">
    <name type="scientific">Rhodoblastus acidophilus</name>
    <name type="common">Rhodopseudomonas acidophila</name>
    <dbReference type="NCBI Taxonomy" id="1074"/>
    <lineage>
        <taxon>Bacteria</taxon>
        <taxon>Pseudomonadati</taxon>
        <taxon>Pseudomonadota</taxon>
        <taxon>Alphaproteobacteria</taxon>
        <taxon>Hyphomicrobiales</taxon>
        <taxon>Rhodoblastaceae</taxon>
        <taxon>Rhodoblastus</taxon>
    </lineage>
</organism>
<evidence type="ECO:0000256" key="1">
    <source>
        <dbReference type="SAM" id="Phobius"/>
    </source>
</evidence>
<gene>
    <name evidence="2" type="ORF">SAMN06265338_102270</name>
</gene>
<dbReference type="OrthoDB" id="9792788at2"/>
<keyword evidence="1" id="KW-0812">Transmembrane</keyword>
<dbReference type="Pfam" id="PF04186">
    <property type="entry name" value="FxsA"/>
    <property type="match status" value="1"/>
</dbReference>
<dbReference type="InterPro" id="IPR007313">
    <property type="entry name" value="FxsA"/>
</dbReference>
<dbReference type="PANTHER" id="PTHR35335">
    <property type="entry name" value="UPF0716 PROTEIN FXSA"/>
    <property type="match status" value="1"/>
</dbReference>
<feature type="transmembrane region" description="Helical" evidence="1">
    <location>
        <begin position="83"/>
        <end position="108"/>
    </location>
</feature>
<dbReference type="RefSeq" id="WP_158255119.1">
    <property type="nucleotide sequence ID" value="NZ_FYDG01000002.1"/>
</dbReference>
<protein>
    <submittedName>
        <fullName evidence="2">UPF0716 protein FxsA</fullName>
    </submittedName>
</protein>
<evidence type="ECO:0000313" key="2">
    <source>
        <dbReference type="EMBL" id="SNB65619.1"/>
    </source>
</evidence>
<dbReference type="EMBL" id="FYDG01000002">
    <property type="protein sequence ID" value="SNB65619.1"/>
    <property type="molecule type" value="Genomic_DNA"/>
</dbReference>
<feature type="transmembrane region" description="Helical" evidence="1">
    <location>
        <begin position="6"/>
        <end position="26"/>
    </location>
</feature>